<name>A0ABN7WSG4_GIGMA</name>
<dbReference type="Proteomes" id="UP000789901">
    <property type="component" value="Unassembled WGS sequence"/>
</dbReference>
<sequence length="48" mass="5492">MEINLLLQLTLQAYASYLLPINISMNTGISSTLRILKYYSDSNVIRDQ</sequence>
<keyword evidence="2" id="KW-1185">Reference proteome</keyword>
<reference evidence="1 2" key="1">
    <citation type="submission" date="2021-06" db="EMBL/GenBank/DDBJ databases">
        <authorList>
            <person name="Kallberg Y."/>
            <person name="Tangrot J."/>
            <person name="Rosling A."/>
        </authorList>
    </citation>
    <scope>NUCLEOTIDE SEQUENCE [LARGE SCALE GENOMIC DNA]</scope>
    <source>
        <strain evidence="1 2">120-4 pot B 10/14</strain>
    </source>
</reference>
<gene>
    <name evidence="1" type="ORF">GMARGA_LOCUS34458</name>
</gene>
<comment type="caution">
    <text evidence="1">The sequence shown here is derived from an EMBL/GenBank/DDBJ whole genome shotgun (WGS) entry which is preliminary data.</text>
</comment>
<accession>A0ABN7WSG4</accession>
<evidence type="ECO:0000313" key="1">
    <source>
        <dbReference type="EMBL" id="CAG8839449.1"/>
    </source>
</evidence>
<evidence type="ECO:0000313" key="2">
    <source>
        <dbReference type="Proteomes" id="UP000789901"/>
    </source>
</evidence>
<protein>
    <submittedName>
        <fullName evidence="1">29698_t:CDS:1</fullName>
    </submittedName>
</protein>
<organism evidence="1 2">
    <name type="scientific">Gigaspora margarita</name>
    <dbReference type="NCBI Taxonomy" id="4874"/>
    <lineage>
        <taxon>Eukaryota</taxon>
        <taxon>Fungi</taxon>
        <taxon>Fungi incertae sedis</taxon>
        <taxon>Mucoromycota</taxon>
        <taxon>Glomeromycotina</taxon>
        <taxon>Glomeromycetes</taxon>
        <taxon>Diversisporales</taxon>
        <taxon>Gigasporaceae</taxon>
        <taxon>Gigaspora</taxon>
    </lineage>
</organism>
<proteinExistence type="predicted"/>
<dbReference type="EMBL" id="CAJVQB010060471">
    <property type="protein sequence ID" value="CAG8839449.1"/>
    <property type="molecule type" value="Genomic_DNA"/>
</dbReference>